<feature type="transmembrane region" description="Helical" evidence="1">
    <location>
        <begin position="20"/>
        <end position="42"/>
    </location>
</feature>
<keyword evidence="1" id="KW-1133">Transmembrane helix</keyword>
<dbReference type="RefSeq" id="WP_005669793.1">
    <property type="nucleotide sequence ID" value="NZ_CAUQYF010000063.1"/>
</dbReference>
<proteinExistence type="predicted"/>
<evidence type="ECO:0000313" key="3">
    <source>
        <dbReference type="Proteomes" id="UP000180246"/>
    </source>
</evidence>
<organism evidence="2 3">
    <name type="scientific">Massilia timonae</name>
    <dbReference type="NCBI Taxonomy" id="47229"/>
    <lineage>
        <taxon>Bacteria</taxon>
        <taxon>Pseudomonadati</taxon>
        <taxon>Pseudomonadota</taxon>
        <taxon>Betaproteobacteria</taxon>
        <taxon>Burkholderiales</taxon>
        <taxon>Oxalobacteraceae</taxon>
        <taxon>Telluria group</taxon>
        <taxon>Massilia</taxon>
    </lineage>
</organism>
<name>A0A1S2NAR5_9BURK</name>
<sequence>MIIDTYLRLLGAAQATPLTLADLGILVGILTGLLGALVNLVYTWRKDRREQRESDAAWARRRQEK</sequence>
<protein>
    <recommendedName>
        <fullName evidence="4">Holin</fullName>
    </recommendedName>
</protein>
<evidence type="ECO:0000313" key="2">
    <source>
        <dbReference type="EMBL" id="OIJ42135.1"/>
    </source>
</evidence>
<keyword evidence="1" id="KW-0472">Membrane</keyword>
<dbReference type="AlphaFoldDB" id="A0A1S2NAR5"/>
<dbReference type="Proteomes" id="UP000180246">
    <property type="component" value="Unassembled WGS sequence"/>
</dbReference>
<reference evidence="2 3" key="1">
    <citation type="submission" date="2014-10" db="EMBL/GenBank/DDBJ databases">
        <authorList>
            <person name="Seo M.-J."/>
            <person name="Seok Y.J."/>
            <person name="Cha I.-T."/>
        </authorList>
    </citation>
    <scope>NUCLEOTIDE SEQUENCE [LARGE SCALE GENOMIC DNA]</scope>
    <source>
        <strain evidence="2 3">NEU</strain>
    </source>
</reference>
<keyword evidence="1" id="KW-0812">Transmembrane</keyword>
<accession>A0A1S2NAR5</accession>
<comment type="caution">
    <text evidence="2">The sequence shown here is derived from an EMBL/GenBank/DDBJ whole genome shotgun (WGS) entry which is preliminary data.</text>
</comment>
<gene>
    <name evidence="2" type="ORF">LO55_4625</name>
</gene>
<evidence type="ECO:0000256" key="1">
    <source>
        <dbReference type="SAM" id="Phobius"/>
    </source>
</evidence>
<evidence type="ECO:0008006" key="4">
    <source>
        <dbReference type="Google" id="ProtNLM"/>
    </source>
</evidence>
<dbReference type="EMBL" id="JRYB01000001">
    <property type="protein sequence ID" value="OIJ42135.1"/>
    <property type="molecule type" value="Genomic_DNA"/>
</dbReference>